<dbReference type="CDD" id="cd00158">
    <property type="entry name" value="RHOD"/>
    <property type="match status" value="1"/>
</dbReference>
<gene>
    <name evidence="2" type="ORF">C5Y83_16710</name>
</gene>
<dbReference type="InterPro" id="IPR001763">
    <property type="entry name" value="Rhodanese-like_dom"/>
</dbReference>
<protein>
    <submittedName>
        <fullName evidence="2">Sulfurtransferase</fullName>
    </submittedName>
</protein>
<dbReference type="Proteomes" id="UP000238322">
    <property type="component" value="Unassembled WGS sequence"/>
</dbReference>
<dbReference type="EMBL" id="PUHY01000012">
    <property type="protein sequence ID" value="PQO31899.1"/>
    <property type="molecule type" value="Genomic_DNA"/>
</dbReference>
<dbReference type="SUPFAM" id="SSF52821">
    <property type="entry name" value="Rhodanese/Cell cycle control phosphatase"/>
    <property type="match status" value="1"/>
</dbReference>
<dbReference type="RefSeq" id="WP_105330912.1">
    <property type="nucleotide sequence ID" value="NZ_PUHY01000012.1"/>
</dbReference>
<dbReference type="InterPro" id="IPR036873">
    <property type="entry name" value="Rhodanese-like_dom_sf"/>
</dbReference>
<feature type="domain" description="Rhodanese" evidence="1">
    <location>
        <begin position="61"/>
        <end position="156"/>
    </location>
</feature>
<name>A0A2S8FI86_9BACT</name>
<organism evidence="2 3">
    <name type="scientific">Blastopirellula marina</name>
    <dbReference type="NCBI Taxonomy" id="124"/>
    <lineage>
        <taxon>Bacteria</taxon>
        <taxon>Pseudomonadati</taxon>
        <taxon>Planctomycetota</taxon>
        <taxon>Planctomycetia</taxon>
        <taxon>Pirellulales</taxon>
        <taxon>Pirellulaceae</taxon>
        <taxon>Blastopirellula</taxon>
    </lineage>
</organism>
<dbReference type="GO" id="GO:0016740">
    <property type="term" value="F:transferase activity"/>
    <property type="evidence" value="ECO:0007669"/>
    <property type="project" value="UniProtKB-KW"/>
</dbReference>
<comment type="caution">
    <text evidence="2">The sequence shown here is derived from an EMBL/GenBank/DDBJ whole genome shotgun (WGS) entry which is preliminary data.</text>
</comment>
<sequence length="185" mass="20731">MRALILMGVVTFFLMEGTYLLAADKGNPIIDYQGFTKQVEEVGKLREKRRISEETFLGMIKDKKTILLDARSGPMYKLLHVRGAVNLSLPDFTEEALAEIIPTKDTRVVIYCNNNFKNEPAAFAPKAPAASLNIHSFNALHSYGYTNVYELKPLLDRATTKIPFEGTQLKQQTLNATPLPIPQSE</sequence>
<accession>A0A2S8FI86</accession>
<evidence type="ECO:0000313" key="3">
    <source>
        <dbReference type="Proteomes" id="UP000238322"/>
    </source>
</evidence>
<proteinExistence type="predicted"/>
<keyword evidence="2" id="KW-0808">Transferase</keyword>
<evidence type="ECO:0000313" key="2">
    <source>
        <dbReference type="EMBL" id="PQO31899.1"/>
    </source>
</evidence>
<dbReference type="AlphaFoldDB" id="A0A2S8FI86"/>
<reference evidence="2 3" key="1">
    <citation type="submission" date="2018-02" db="EMBL/GenBank/DDBJ databases">
        <title>Comparative genomes isolates from brazilian mangrove.</title>
        <authorList>
            <person name="Araujo J.E."/>
            <person name="Taketani R.G."/>
            <person name="Silva M.C.P."/>
            <person name="Loureco M.V."/>
            <person name="Andreote F.D."/>
        </authorList>
    </citation>
    <scope>NUCLEOTIDE SEQUENCE [LARGE SCALE GENOMIC DNA]</scope>
    <source>
        <strain evidence="2 3">Hex-1 MGV</strain>
    </source>
</reference>
<dbReference type="Pfam" id="PF00581">
    <property type="entry name" value="Rhodanese"/>
    <property type="match status" value="1"/>
</dbReference>
<dbReference type="OrthoDB" id="9814704at2"/>
<evidence type="ECO:0000259" key="1">
    <source>
        <dbReference type="PROSITE" id="PS50206"/>
    </source>
</evidence>
<dbReference type="Gene3D" id="3.40.250.10">
    <property type="entry name" value="Rhodanese-like domain"/>
    <property type="match status" value="1"/>
</dbReference>
<dbReference type="PROSITE" id="PS50206">
    <property type="entry name" value="RHODANESE_3"/>
    <property type="match status" value="1"/>
</dbReference>